<dbReference type="GO" id="GO:0005524">
    <property type="term" value="F:ATP binding"/>
    <property type="evidence" value="ECO:0007669"/>
    <property type="project" value="UniProtKB-KW"/>
</dbReference>
<proteinExistence type="predicted"/>
<dbReference type="EMBL" id="AP017380">
    <property type="protein sequence ID" value="BAU77690.1"/>
    <property type="molecule type" value="Genomic_DNA"/>
</dbReference>
<keyword evidence="2" id="KW-0067">ATP-binding</keyword>
<evidence type="ECO:0000256" key="2">
    <source>
        <dbReference type="ARBA" id="ARBA00022840"/>
    </source>
</evidence>
<dbReference type="AlphaFoldDB" id="A0A143SZZ0"/>
<gene>
    <name evidence="4" type="ORF">SAVERM_2p251</name>
</gene>
<dbReference type="GO" id="GO:0016301">
    <property type="term" value="F:kinase activity"/>
    <property type="evidence" value="ECO:0007669"/>
    <property type="project" value="InterPro"/>
</dbReference>
<protein>
    <recommendedName>
        <fullName evidence="3">Zeta toxin domain-containing protein</fullName>
    </recommendedName>
</protein>
<organism evidence="4">
    <name type="scientific">Streptomyces avermitilis (strain ATCC 31267 / DSM 46492 / JCM 5070 / NBRC 14893 / NCIMB 12804 / NRRL 8165 / MA-4680)</name>
    <dbReference type="NCBI Taxonomy" id="227882"/>
    <lineage>
        <taxon>Bacteria</taxon>
        <taxon>Bacillati</taxon>
        <taxon>Actinomycetota</taxon>
        <taxon>Actinomycetes</taxon>
        <taxon>Kitasatosporales</taxon>
        <taxon>Streptomycetaceae</taxon>
        <taxon>Streptomyces</taxon>
    </lineage>
</organism>
<feature type="domain" description="Zeta toxin" evidence="3">
    <location>
        <begin position="2"/>
        <end position="46"/>
    </location>
</feature>
<evidence type="ECO:0000259" key="3">
    <source>
        <dbReference type="Pfam" id="PF06414"/>
    </source>
</evidence>
<keyword evidence="1" id="KW-0547">Nucleotide-binding</keyword>
<dbReference type="InterPro" id="IPR010488">
    <property type="entry name" value="Zeta_toxin_domain"/>
</dbReference>
<dbReference type="KEGG" id="sma:SAVERM_7565"/>
<evidence type="ECO:0000313" key="4">
    <source>
        <dbReference type="EMBL" id="BAU77690.1"/>
    </source>
</evidence>
<sequence>MQAVLDRRGGCVRVGRDLYKPAHRHYPSLLAANVRTAGTLVRPDTAR</sequence>
<dbReference type="Pfam" id="PF06414">
    <property type="entry name" value="Zeta_toxin"/>
    <property type="match status" value="1"/>
</dbReference>
<geneLocation type="plasmid" evidence="4">
    <name>SAP2</name>
</geneLocation>
<reference evidence="4" key="1">
    <citation type="submission" date="2016-03" db="EMBL/GenBank/DDBJ databases">
        <title>Complete sequence of the second linear plasmid SAP2 of Streptomyces avermitilis.</title>
        <authorList>
            <person name="Ikeda H."/>
        </authorList>
    </citation>
    <scope>NUCLEOTIDE SEQUENCE</scope>
    <source>
        <strain evidence="4">MA-4680</strain>
        <plasmid evidence="4">SAP2</plasmid>
    </source>
</reference>
<accession>A0A143SZZ0</accession>
<evidence type="ECO:0000256" key="1">
    <source>
        <dbReference type="ARBA" id="ARBA00022741"/>
    </source>
</evidence>
<name>A0A143SZZ0_STRAW</name>
<keyword evidence="4" id="KW-0614">Plasmid</keyword>